<sequence length="198" mass="21130">MACGREVEGAADAVTSENTSPVSTAPDQTNVSADDEAQEVHRRGQQPETAEGLLLLHAPVSAPDAGSSARVTAQHSVLQPLENSGAGSGERLQNEAVRGTVLLNRSTPGNDQIWTYMAASDTYRTEPFNASIYSGYEPQRTHPASFRGEPPSTTGAHYFIFALDNSIEVVDPRLEAPQASNGGEPKRDNTAVKKVRID</sequence>
<feature type="compositionally biased region" description="Basic and acidic residues" evidence="1">
    <location>
        <begin position="184"/>
        <end position="198"/>
    </location>
</feature>
<dbReference type="AlphaFoldDB" id="A0A9W6XNT6"/>
<keyword evidence="3" id="KW-1185">Reference proteome</keyword>
<name>A0A9W6XNT6_9STRA</name>
<protein>
    <submittedName>
        <fullName evidence="2">Unnamed protein product</fullName>
    </submittedName>
</protein>
<feature type="region of interest" description="Disordered" evidence="1">
    <location>
        <begin position="175"/>
        <end position="198"/>
    </location>
</feature>
<dbReference type="OrthoDB" id="273345at2759"/>
<evidence type="ECO:0000313" key="3">
    <source>
        <dbReference type="Proteomes" id="UP001165121"/>
    </source>
</evidence>
<gene>
    <name evidence="2" type="ORF">Pfra01_001360400</name>
</gene>
<reference evidence="2" key="1">
    <citation type="submission" date="2023-04" db="EMBL/GenBank/DDBJ databases">
        <title>Phytophthora fragariaefolia NBRC 109709.</title>
        <authorList>
            <person name="Ichikawa N."/>
            <person name="Sato H."/>
            <person name="Tonouchi N."/>
        </authorList>
    </citation>
    <scope>NUCLEOTIDE SEQUENCE</scope>
    <source>
        <strain evidence="2">NBRC 109709</strain>
    </source>
</reference>
<proteinExistence type="predicted"/>
<feature type="compositionally biased region" description="Polar residues" evidence="1">
    <location>
        <begin position="15"/>
        <end position="32"/>
    </location>
</feature>
<feature type="region of interest" description="Disordered" evidence="1">
    <location>
        <begin position="1"/>
        <end position="51"/>
    </location>
</feature>
<accession>A0A9W6XNT6</accession>
<dbReference type="EMBL" id="BSXT01001397">
    <property type="protein sequence ID" value="GMF42063.1"/>
    <property type="molecule type" value="Genomic_DNA"/>
</dbReference>
<comment type="caution">
    <text evidence="2">The sequence shown here is derived from an EMBL/GenBank/DDBJ whole genome shotgun (WGS) entry which is preliminary data.</text>
</comment>
<organism evidence="2 3">
    <name type="scientific">Phytophthora fragariaefolia</name>
    <dbReference type="NCBI Taxonomy" id="1490495"/>
    <lineage>
        <taxon>Eukaryota</taxon>
        <taxon>Sar</taxon>
        <taxon>Stramenopiles</taxon>
        <taxon>Oomycota</taxon>
        <taxon>Peronosporomycetes</taxon>
        <taxon>Peronosporales</taxon>
        <taxon>Peronosporaceae</taxon>
        <taxon>Phytophthora</taxon>
    </lineage>
</organism>
<evidence type="ECO:0000313" key="2">
    <source>
        <dbReference type="EMBL" id="GMF42063.1"/>
    </source>
</evidence>
<evidence type="ECO:0000256" key="1">
    <source>
        <dbReference type="SAM" id="MobiDB-lite"/>
    </source>
</evidence>
<dbReference type="Proteomes" id="UP001165121">
    <property type="component" value="Unassembled WGS sequence"/>
</dbReference>